<sequence>MGTYTMRLSSAILIASVLSIIPSLGHILSKAKIGEPCTPEDNWWYSYAGDATKFIYCKASEWKYVLETCEEISGIQKIFNETHQVCLFPDDIPLASLKAGAKNRLVPVGHNCDVDADCADGMHCDDKHCTCLHHHIQFNSMCYEESKLCPTSNWVRGQATQPITCSLNTDCPPGTFCRKENQTDAPTVCCHKREKEVCWPWAPYLVDHKPVKCDQHVNTCAKGFTCELDNETGSSYCCMRRARFTVETIAVEASTTKANRTNKIRIFHVCPVSHSPYLLDGYPLTCKPDSSKHCPIGYSCQLHENTGVYFCCMLEAVPAGTDTMHLGPVFIKGPPSIVIDGCPPQTTSVVGRSGKVVTCDVFQTHSCESGSTCLYSAHYKRYQCCRPIRSSSNSSEERAEALAPFEINPCPFGEKSFRSLLTNRSLQCYAAKGGISGCPDGFLCLQSPVRRKESYCCTSYRVCPNGKQPYVLPNTDVVPPCADNGSSNRCPYGHVCVESEWASFCCPRPKKKKTRLEEIGSLCVVGDPLVDPLSNNQFRKCSSSNPCPTTFRCIPTKVGSLCCPKQEIVCSQKINPGIRCGAAVTFRYAFDVRLGSCQPFSYQGCSGNANNFLSIAQCEEFCLQGLCFKGSPVQKRGRIVRCDLFERTCPLEHYCVAPVYGPPTSRICCPTASTICALSKAEGAFCSSNQTSGSISSFYFDFHSRSCVEFQFRVPHLNNYGKQYSPGNAGQHVSMPVCKVAGHQLAPGSISRSITMNIFAVVFRLRMEYHLRKVQFVQLALRHLTILKLMSLCGVLGNMIVLLDMFAITAFTWDKAFVALRRNPSQVTIEALTRQPLSCRFETDQCPQDYHCQLSLVTGVGICCPIALSSLRDVSRANPEDLPTTKKQMPRRYSSEEYHAISVPSYYSPEEQSNSSKHIDPQLQLFCNAAHKRMYGQSCCSDEQCLYKCQRYKRMRICGCPRHLILDLSTESPHCVTKCNHKRERAFCVRPHQKPLPFA</sequence>
<evidence type="ECO:0000313" key="3">
    <source>
        <dbReference type="Proteomes" id="UP000046395"/>
    </source>
</evidence>
<feature type="domain" description="BPTI/Kunitz inhibitor" evidence="2">
    <location>
        <begin position="570"/>
        <end position="622"/>
    </location>
</feature>
<evidence type="ECO:0000313" key="4">
    <source>
        <dbReference type="WBParaSite" id="TMUE_2000007151.1"/>
    </source>
</evidence>
<dbReference type="PANTHER" id="PTHR46339">
    <property type="entry name" value="PROTEIN CBG15282-RELATED"/>
    <property type="match status" value="1"/>
</dbReference>
<accession>A0A5S6QIE4</accession>
<proteinExistence type="predicted"/>
<keyword evidence="1" id="KW-0732">Signal</keyword>
<keyword evidence="3" id="KW-1185">Reference proteome</keyword>
<feature type="signal peptide" evidence="1">
    <location>
        <begin position="1"/>
        <end position="25"/>
    </location>
</feature>
<dbReference type="STRING" id="70415.A0A5S6QIE4"/>
<dbReference type="PROSITE" id="PS00280">
    <property type="entry name" value="BPTI_KUNITZ_1"/>
    <property type="match status" value="1"/>
</dbReference>
<dbReference type="PROSITE" id="PS50279">
    <property type="entry name" value="BPTI_KUNITZ_2"/>
    <property type="match status" value="1"/>
</dbReference>
<feature type="chain" id="PRO_5024319718" evidence="1">
    <location>
        <begin position="26"/>
        <end position="999"/>
    </location>
</feature>
<dbReference type="InterPro" id="IPR028150">
    <property type="entry name" value="Lustrin_cystein"/>
</dbReference>
<dbReference type="InterPro" id="IPR053014">
    <property type="entry name" value="Cuticle_assoc_divergent"/>
</dbReference>
<dbReference type="CDD" id="cd00109">
    <property type="entry name" value="Kunitz-type"/>
    <property type="match status" value="1"/>
</dbReference>
<organism evidence="3 4">
    <name type="scientific">Trichuris muris</name>
    <name type="common">Mouse whipworm</name>
    <dbReference type="NCBI Taxonomy" id="70415"/>
    <lineage>
        <taxon>Eukaryota</taxon>
        <taxon>Metazoa</taxon>
        <taxon>Ecdysozoa</taxon>
        <taxon>Nematoda</taxon>
        <taxon>Enoplea</taxon>
        <taxon>Dorylaimia</taxon>
        <taxon>Trichinellida</taxon>
        <taxon>Trichuridae</taxon>
        <taxon>Trichuris</taxon>
    </lineage>
</organism>
<evidence type="ECO:0000256" key="1">
    <source>
        <dbReference type="SAM" id="SignalP"/>
    </source>
</evidence>
<dbReference type="SMART" id="SM00131">
    <property type="entry name" value="KU"/>
    <property type="match status" value="1"/>
</dbReference>
<dbReference type="Proteomes" id="UP000046395">
    <property type="component" value="Unassembled WGS sequence"/>
</dbReference>
<name>A0A5S6QIE4_TRIMR</name>
<dbReference type="GO" id="GO:0004867">
    <property type="term" value="F:serine-type endopeptidase inhibitor activity"/>
    <property type="evidence" value="ECO:0007669"/>
    <property type="project" value="InterPro"/>
</dbReference>
<dbReference type="Pfam" id="PF14625">
    <property type="entry name" value="Lustrin_cystein"/>
    <property type="match status" value="9"/>
</dbReference>
<dbReference type="WBParaSite" id="TMUE_2000007151.1">
    <property type="protein sequence ID" value="TMUE_2000007151.1"/>
    <property type="gene ID" value="WBGene00286976"/>
</dbReference>
<dbReference type="InterPro" id="IPR036880">
    <property type="entry name" value="Kunitz_BPTI_sf"/>
</dbReference>
<dbReference type="InterPro" id="IPR002223">
    <property type="entry name" value="Kunitz_BPTI"/>
</dbReference>
<protein>
    <submittedName>
        <fullName evidence="4">BPTI/Kunitz inhibitor domain-containing protein</fullName>
    </submittedName>
</protein>
<reference evidence="4" key="1">
    <citation type="submission" date="2019-12" db="UniProtKB">
        <authorList>
            <consortium name="WormBaseParasite"/>
        </authorList>
    </citation>
    <scope>IDENTIFICATION</scope>
</reference>
<dbReference type="InterPro" id="IPR020901">
    <property type="entry name" value="Prtase_inh_Kunz-CS"/>
</dbReference>
<dbReference type="Pfam" id="PF00014">
    <property type="entry name" value="Kunitz_BPTI"/>
    <property type="match status" value="1"/>
</dbReference>
<dbReference type="AlphaFoldDB" id="A0A5S6QIE4"/>
<dbReference type="Pfam" id="PF01683">
    <property type="entry name" value="EB"/>
    <property type="match status" value="1"/>
</dbReference>
<dbReference type="InterPro" id="IPR006150">
    <property type="entry name" value="Cys_repeat_1"/>
</dbReference>
<dbReference type="PANTHER" id="PTHR46339:SF10">
    <property type="entry name" value="BPTI_KUNITZ INHIBITOR DOMAIN-CONTAINING PROTEIN"/>
    <property type="match status" value="1"/>
</dbReference>
<dbReference type="InterPro" id="IPR006149">
    <property type="entry name" value="EB_dom"/>
</dbReference>
<dbReference type="SUPFAM" id="SSF57362">
    <property type="entry name" value="BPTI-like"/>
    <property type="match status" value="1"/>
</dbReference>
<evidence type="ECO:0000259" key="2">
    <source>
        <dbReference type="PROSITE" id="PS50279"/>
    </source>
</evidence>
<dbReference type="Gene3D" id="4.10.410.10">
    <property type="entry name" value="Pancreatic trypsin inhibitor Kunitz domain"/>
    <property type="match status" value="1"/>
</dbReference>
<dbReference type="SMART" id="SM00289">
    <property type="entry name" value="WR1"/>
    <property type="match status" value="10"/>
</dbReference>